<evidence type="ECO:0000313" key="1">
    <source>
        <dbReference type="EMBL" id="VAW72366.1"/>
    </source>
</evidence>
<name>A0A3B0YV75_9ZZZZ</name>
<protein>
    <submittedName>
        <fullName evidence="1">Uncharacterized protein</fullName>
    </submittedName>
</protein>
<dbReference type="AlphaFoldDB" id="A0A3B0YV75"/>
<sequence>MTAADTVSGILIKLFGGGYAFRVYHDKKKERFTDYELRHDDLSVTIDSDALASFYSAGENHVLDHSPNVLGLKEI</sequence>
<dbReference type="EMBL" id="UOFL01000036">
    <property type="protein sequence ID" value="VAW72366.1"/>
    <property type="molecule type" value="Genomic_DNA"/>
</dbReference>
<organism evidence="1">
    <name type="scientific">hydrothermal vent metagenome</name>
    <dbReference type="NCBI Taxonomy" id="652676"/>
    <lineage>
        <taxon>unclassified sequences</taxon>
        <taxon>metagenomes</taxon>
        <taxon>ecological metagenomes</taxon>
    </lineage>
</organism>
<accession>A0A3B0YV75</accession>
<reference evidence="1" key="1">
    <citation type="submission" date="2018-06" db="EMBL/GenBank/DDBJ databases">
        <authorList>
            <person name="Zhirakovskaya E."/>
        </authorList>
    </citation>
    <scope>NUCLEOTIDE SEQUENCE</scope>
</reference>
<proteinExistence type="predicted"/>
<gene>
    <name evidence="1" type="ORF">MNBD_GAMMA12-1752</name>
</gene>